<evidence type="ECO:0000256" key="1">
    <source>
        <dbReference type="SAM" id="MobiDB-lite"/>
    </source>
</evidence>
<feature type="compositionally biased region" description="Basic and acidic residues" evidence="1">
    <location>
        <begin position="590"/>
        <end position="608"/>
    </location>
</feature>
<evidence type="ECO:0008006" key="4">
    <source>
        <dbReference type="Google" id="ProtNLM"/>
    </source>
</evidence>
<feature type="compositionally biased region" description="Polar residues" evidence="1">
    <location>
        <begin position="856"/>
        <end position="870"/>
    </location>
</feature>
<dbReference type="SUPFAM" id="SSF53335">
    <property type="entry name" value="S-adenosyl-L-methionine-dependent methyltransferases"/>
    <property type="match status" value="1"/>
</dbReference>
<feature type="compositionally biased region" description="Low complexity" evidence="1">
    <location>
        <begin position="1061"/>
        <end position="1071"/>
    </location>
</feature>
<feature type="compositionally biased region" description="Basic and acidic residues" evidence="1">
    <location>
        <begin position="1"/>
        <end position="11"/>
    </location>
</feature>
<feature type="compositionally biased region" description="Polar residues" evidence="1">
    <location>
        <begin position="150"/>
        <end position="171"/>
    </location>
</feature>
<proteinExistence type="predicted"/>
<protein>
    <recommendedName>
        <fullName evidence="4">Methyltransferase type 11 domain-containing protein</fullName>
    </recommendedName>
</protein>
<feature type="compositionally biased region" description="Low complexity" evidence="1">
    <location>
        <begin position="537"/>
        <end position="552"/>
    </location>
</feature>
<comment type="caution">
    <text evidence="2">The sequence shown here is derived from an EMBL/GenBank/DDBJ whole genome shotgun (WGS) entry which is preliminary data.</text>
</comment>
<feature type="region of interest" description="Disordered" evidence="1">
    <location>
        <begin position="1299"/>
        <end position="1335"/>
    </location>
</feature>
<dbReference type="Proteomes" id="UP001310890">
    <property type="component" value="Unassembled WGS sequence"/>
</dbReference>
<evidence type="ECO:0000313" key="2">
    <source>
        <dbReference type="EMBL" id="KAK5110945.1"/>
    </source>
</evidence>
<feature type="region of interest" description="Disordered" evidence="1">
    <location>
        <begin position="436"/>
        <end position="497"/>
    </location>
</feature>
<dbReference type="EMBL" id="JAVRRL010000044">
    <property type="protein sequence ID" value="KAK5110945.1"/>
    <property type="molecule type" value="Genomic_DNA"/>
</dbReference>
<feature type="region of interest" description="Disordered" evidence="1">
    <location>
        <begin position="1"/>
        <end position="405"/>
    </location>
</feature>
<reference evidence="2" key="1">
    <citation type="submission" date="2023-08" db="EMBL/GenBank/DDBJ databases">
        <title>Black Yeasts Isolated from many extreme environments.</title>
        <authorList>
            <person name="Coleine C."/>
            <person name="Stajich J.E."/>
            <person name="Selbmann L."/>
        </authorList>
    </citation>
    <scope>NUCLEOTIDE SEQUENCE</scope>
    <source>
        <strain evidence="2">CCFEE 5401</strain>
    </source>
</reference>
<organism evidence="2 3">
    <name type="scientific">Meristemomyces frigidus</name>
    <dbReference type="NCBI Taxonomy" id="1508187"/>
    <lineage>
        <taxon>Eukaryota</taxon>
        <taxon>Fungi</taxon>
        <taxon>Dikarya</taxon>
        <taxon>Ascomycota</taxon>
        <taxon>Pezizomycotina</taxon>
        <taxon>Dothideomycetes</taxon>
        <taxon>Dothideomycetidae</taxon>
        <taxon>Mycosphaerellales</taxon>
        <taxon>Teratosphaeriaceae</taxon>
        <taxon>Meristemomyces</taxon>
    </lineage>
</organism>
<feature type="compositionally biased region" description="Low complexity" evidence="1">
    <location>
        <begin position="65"/>
        <end position="87"/>
    </location>
</feature>
<dbReference type="InterPro" id="IPR029063">
    <property type="entry name" value="SAM-dependent_MTases_sf"/>
</dbReference>
<feature type="compositionally biased region" description="Polar residues" evidence="1">
    <location>
        <begin position="1027"/>
        <end position="1048"/>
    </location>
</feature>
<feature type="compositionally biased region" description="Basic and acidic residues" evidence="1">
    <location>
        <begin position="329"/>
        <end position="341"/>
    </location>
</feature>
<feature type="compositionally biased region" description="Low complexity" evidence="1">
    <location>
        <begin position="261"/>
        <end position="272"/>
    </location>
</feature>
<feature type="region of interest" description="Disordered" evidence="1">
    <location>
        <begin position="579"/>
        <end position="608"/>
    </location>
</feature>
<feature type="compositionally biased region" description="Polar residues" evidence="1">
    <location>
        <begin position="377"/>
        <end position="388"/>
    </location>
</feature>
<sequence>MSSRNDNRPQKIESGVLGMLPPTVSHPTVGRAVGGDHDTSRLFTTPPLPSIYAPSATPSTRYNDSPFSHAPTPSSASSYSSAALAPSDYSNKARVESPADLKSSVLSRPGRPGSGLYKVSQPPASSLKSTLDTEKTSTATGGGTPRPQISRKSINSTRTPSYANATASSKAAQKPIVVAQAPPELAHLNVDPPRKQSLDKPLPPLRPSRANTPHLAGVHEQSHVVQSDLPNLYTTYHKRTPSQETPVSATSSSFRQRFGLSSRASSRQPSPRIDSAISPPPSARLFARGPTPDLQSRSSQKLQRRPSPAVGSAPSPSKSPRFAFLSRKPKSDALKLTEKPKREVKKGPAAGTGHEGYGRYGVRGRSSSVASSEDFRSPSTDSNTTSISYAPALRKASTASSVESAELENFIRERQKPVILRGSGSTYGAANSSLELVSASRHESSNSSSVDSYRPQLLPSAMQGDAESSPTTRPFPPWRLPSDSSEENVKARDSNLAARRSIARMPQSEKRMITVPAPINTGLPAALNPMSSNDTGRSTSRLSSNDSSVDVNKQNEPLTAKQLKMVEPKLSRKWNFFQRAQASSRPKGKGKVETPHDLRDPSRGQRPYDHVAPYAMLDGEETLDLYDVQQILQQTDISAEESAPEDQYVANINVVPYERRHTALLPSPPALKDLEKPLAQKVKPTPPKLVVPTARSAPPVAIQEHSRPSGLLIHTDYVAPRTATFSPQKPYPHTQEPINAVDGSITPVMGSAPFPQVPGSNDNSPRQPRLSPIGRIPQVVSKRDRDRKLPDVSFSRPFATAQPRPTVKPPGALYHQIRELASPIEGGSQPPSSTSARSEGFGSDAKSGLQRELPRMSTNRTSKDISSNNDFLAFPPRKHSDASYTNTSSSTASWMMPLPRVPQVEDPWTEYNDLLDDMMPRKTPLSTCSPLDALYQYKILHCSPALPTPLYHSQPPLTELPAPPRSQTVPAVLSVPQQINRFLQPSMSPLATPHTLADLYDAYNNRYSTQSVLSRSSLPPPFRESATKPNRTSLPLNRVSMGSISNTRQSRHSRSTSLPDANSNNNSARSSITSLTASARFKRDTKLLDIAEDDADTQTGNSNLRFAALMTSKWLSFGRVMFSPAENNMKCSGAKVLILDGLGSDWSYHVALTYPNVDVHNLGPGAASGSSAWPGINQRLPPNHRHHAHTSISAVFPFPKGLFTAVLLRFPPAATDTAYQTCISECKRVLKPGGHLELVAIDLDLVNMGSKGRSSVRGLKTRMQSRDPNVSLRNVSDVLVRMIGRRGFEEVQRCAVGVPAAGRIPSSHDHQNPSDSATRRRSSRDKSSSDSSDQELNFHSLLESTQGHNSSTATAVNKSDDEGITKMVAKVGRWWYSTCYEVALLPTDPSIWTDHALLRECEKQGTSFRLLICHAQKPAQARRRTVSV</sequence>
<feature type="compositionally biased region" description="Basic and acidic residues" evidence="1">
    <location>
        <begin position="781"/>
        <end position="790"/>
    </location>
</feature>
<feature type="region of interest" description="Disordered" evidence="1">
    <location>
        <begin position="823"/>
        <end position="891"/>
    </location>
</feature>
<feature type="compositionally biased region" description="Low complexity" evidence="1">
    <location>
        <begin position="882"/>
        <end position="891"/>
    </location>
</feature>
<gene>
    <name evidence="2" type="ORF">LTR62_005483</name>
</gene>
<feature type="compositionally biased region" description="Polar residues" evidence="1">
    <location>
        <begin position="242"/>
        <end position="255"/>
    </location>
</feature>
<feature type="compositionally biased region" description="Low complexity" evidence="1">
    <location>
        <begin position="306"/>
        <end position="320"/>
    </location>
</feature>
<feature type="region of interest" description="Disordered" evidence="1">
    <location>
        <begin position="1011"/>
        <end position="1071"/>
    </location>
</feature>
<feature type="region of interest" description="Disordered" evidence="1">
    <location>
        <begin position="523"/>
        <end position="552"/>
    </location>
</feature>
<feature type="compositionally biased region" description="Low complexity" evidence="1">
    <location>
        <begin position="363"/>
        <end position="372"/>
    </location>
</feature>
<feature type="compositionally biased region" description="Polar residues" evidence="1">
    <location>
        <begin position="223"/>
        <end position="234"/>
    </location>
</feature>
<accession>A0AAN7TEC8</accession>
<feature type="region of interest" description="Disordered" evidence="1">
    <location>
        <begin position="725"/>
        <end position="810"/>
    </location>
</feature>
<evidence type="ECO:0000313" key="3">
    <source>
        <dbReference type="Proteomes" id="UP001310890"/>
    </source>
</evidence>
<name>A0AAN7TEC8_9PEZI</name>